<comment type="caution">
    <text evidence="2">The sequence shown here is derived from an EMBL/GenBank/DDBJ whole genome shotgun (WGS) entry which is preliminary data.</text>
</comment>
<evidence type="ECO:0000313" key="3">
    <source>
        <dbReference type="Proteomes" id="UP001151760"/>
    </source>
</evidence>
<sequence>MRLFMYADIFTKGLPAALFLEFRFSLNVRRPPVSTAEAILATRTRKQEERCEPIKEISNSNPFDVLNSVENDVDLGNNGGTSNLTSKEANHSGSSIGNVETSSPNTTPTVDNNEKFKKLIIDGQATLVNNEGNPLKKVKYQGNHDSENEVESVNNDIARFLASMRVGFGTKSLLEQWRILMRILITTMTHPNLLNWKWYDVVVISDDDKDLLAFILKIFFGIHPWAIMDNFNFNASLCTEDSSSVSSSETIVTREFKECVDMIEIDCVMANDAFISLFSNCYEISEPHCISDHYPVVLKIPWVEKAKPRPFKFSNYIAIKKEFKDIVNEGWMT</sequence>
<feature type="compositionally biased region" description="Polar residues" evidence="1">
    <location>
        <begin position="80"/>
        <end position="111"/>
    </location>
</feature>
<dbReference type="EMBL" id="BQNB010015018">
    <property type="protein sequence ID" value="GJT35071.1"/>
    <property type="molecule type" value="Genomic_DNA"/>
</dbReference>
<dbReference type="SUPFAM" id="SSF56219">
    <property type="entry name" value="DNase I-like"/>
    <property type="match status" value="1"/>
</dbReference>
<reference evidence="2" key="2">
    <citation type="submission" date="2022-01" db="EMBL/GenBank/DDBJ databases">
        <authorList>
            <person name="Yamashiro T."/>
            <person name="Shiraishi A."/>
            <person name="Satake H."/>
            <person name="Nakayama K."/>
        </authorList>
    </citation>
    <scope>NUCLEOTIDE SEQUENCE</scope>
</reference>
<feature type="region of interest" description="Disordered" evidence="1">
    <location>
        <begin position="72"/>
        <end position="112"/>
    </location>
</feature>
<gene>
    <name evidence="2" type="ORF">Tco_0925490</name>
</gene>
<dbReference type="Proteomes" id="UP001151760">
    <property type="component" value="Unassembled WGS sequence"/>
</dbReference>
<keyword evidence="3" id="KW-1185">Reference proteome</keyword>
<dbReference type="InterPro" id="IPR036691">
    <property type="entry name" value="Endo/exonu/phosph_ase_sf"/>
</dbReference>
<evidence type="ECO:0000256" key="1">
    <source>
        <dbReference type="SAM" id="MobiDB-lite"/>
    </source>
</evidence>
<organism evidence="2 3">
    <name type="scientific">Tanacetum coccineum</name>
    <dbReference type="NCBI Taxonomy" id="301880"/>
    <lineage>
        <taxon>Eukaryota</taxon>
        <taxon>Viridiplantae</taxon>
        <taxon>Streptophyta</taxon>
        <taxon>Embryophyta</taxon>
        <taxon>Tracheophyta</taxon>
        <taxon>Spermatophyta</taxon>
        <taxon>Magnoliopsida</taxon>
        <taxon>eudicotyledons</taxon>
        <taxon>Gunneridae</taxon>
        <taxon>Pentapetalae</taxon>
        <taxon>asterids</taxon>
        <taxon>campanulids</taxon>
        <taxon>Asterales</taxon>
        <taxon>Asteraceae</taxon>
        <taxon>Asteroideae</taxon>
        <taxon>Anthemideae</taxon>
        <taxon>Anthemidinae</taxon>
        <taxon>Tanacetum</taxon>
    </lineage>
</organism>
<accession>A0ABQ5D9Y3</accession>
<protein>
    <submittedName>
        <fullName evidence="2">Zinc finger, CCHC-type containing protein</fullName>
    </submittedName>
</protein>
<proteinExistence type="predicted"/>
<reference evidence="2" key="1">
    <citation type="journal article" date="2022" name="Int. J. Mol. Sci.">
        <title>Draft Genome of Tanacetum Coccineum: Genomic Comparison of Closely Related Tanacetum-Family Plants.</title>
        <authorList>
            <person name="Yamashiro T."/>
            <person name="Shiraishi A."/>
            <person name="Nakayama K."/>
            <person name="Satake H."/>
        </authorList>
    </citation>
    <scope>NUCLEOTIDE SEQUENCE</scope>
</reference>
<evidence type="ECO:0000313" key="2">
    <source>
        <dbReference type="EMBL" id="GJT35071.1"/>
    </source>
</evidence>
<name>A0ABQ5D9Y3_9ASTR</name>